<keyword evidence="3" id="KW-1185">Reference proteome</keyword>
<sequence length="123" mass="12489">MSCGQVNQSNQSGVEGDKGFRAATQPKPSVPGMGGRIAAPSRDAVTSGSTALLRAYQRSLFARKKLPFVPPPAAVSESMGAVEGGPGSSSGDKECLGTNTANVLAHAPIPQAKRDAGFGTMQC</sequence>
<organism evidence="2 3">
    <name type="scientific">Colletotrichum zoysiae</name>
    <dbReference type="NCBI Taxonomy" id="1216348"/>
    <lineage>
        <taxon>Eukaryota</taxon>
        <taxon>Fungi</taxon>
        <taxon>Dikarya</taxon>
        <taxon>Ascomycota</taxon>
        <taxon>Pezizomycotina</taxon>
        <taxon>Sordariomycetes</taxon>
        <taxon>Hypocreomycetidae</taxon>
        <taxon>Glomerellales</taxon>
        <taxon>Glomerellaceae</taxon>
        <taxon>Colletotrichum</taxon>
        <taxon>Colletotrichum graminicola species complex</taxon>
    </lineage>
</organism>
<comment type="caution">
    <text evidence="2">The sequence shown here is derived from an EMBL/GenBank/DDBJ whole genome shotgun (WGS) entry which is preliminary data.</text>
</comment>
<evidence type="ECO:0000313" key="3">
    <source>
        <dbReference type="Proteomes" id="UP001232148"/>
    </source>
</evidence>
<proteinExistence type="predicted"/>
<protein>
    <submittedName>
        <fullName evidence="2">Uncharacterized protein</fullName>
    </submittedName>
</protein>
<dbReference type="EMBL" id="MU843146">
    <property type="protein sequence ID" value="KAK2021012.1"/>
    <property type="molecule type" value="Genomic_DNA"/>
</dbReference>
<name>A0AAD9LUL1_9PEZI</name>
<feature type="compositionally biased region" description="Polar residues" evidence="1">
    <location>
        <begin position="1"/>
        <end position="13"/>
    </location>
</feature>
<dbReference type="Proteomes" id="UP001232148">
    <property type="component" value="Unassembled WGS sequence"/>
</dbReference>
<feature type="region of interest" description="Disordered" evidence="1">
    <location>
        <begin position="74"/>
        <end position="96"/>
    </location>
</feature>
<accession>A0AAD9LUL1</accession>
<feature type="region of interest" description="Disordered" evidence="1">
    <location>
        <begin position="1"/>
        <end position="49"/>
    </location>
</feature>
<reference evidence="2" key="1">
    <citation type="submission" date="2021-06" db="EMBL/GenBank/DDBJ databases">
        <title>Comparative genomics, transcriptomics and evolutionary studies reveal genomic signatures of adaptation to plant cell wall in hemibiotrophic fungi.</title>
        <authorList>
            <consortium name="DOE Joint Genome Institute"/>
            <person name="Baroncelli R."/>
            <person name="Diaz J.F."/>
            <person name="Benocci T."/>
            <person name="Peng M."/>
            <person name="Battaglia E."/>
            <person name="Haridas S."/>
            <person name="Andreopoulos W."/>
            <person name="Labutti K."/>
            <person name="Pangilinan J."/>
            <person name="Floch G.L."/>
            <person name="Makela M.R."/>
            <person name="Henrissat B."/>
            <person name="Grigoriev I.V."/>
            <person name="Crouch J.A."/>
            <person name="De Vries R.P."/>
            <person name="Sukno S.A."/>
            <person name="Thon M.R."/>
        </authorList>
    </citation>
    <scope>NUCLEOTIDE SEQUENCE</scope>
    <source>
        <strain evidence="2">MAFF235873</strain>
    </source>
</reference>
<gene>
    <name evidence="2" type="ORF">LX32DRAFT_278797</name>
</gene>
<evidence type="ECO:0000313" key="2">
    <source>
        <dbReference type="EMBL" id="KAK2021012.1"/>
    </source>
</evidence>
<evidence type="ECO:0000256" key="1">
    <source>
        <dbReference type="SAM" id="MobiDB-lite"/>
    </source>
</evidence>
<dbReference type="AlphaFoldDB" id="A0AAD9LUL1"/>